<protein>
    <recommendedName>
        <fullName evidence="1">peptide chain release factor N(5)-glutamine methyltransferase</fullName>
        <ecNumber evidence="1">2.1.1.297</ecNumber>
    </recommendedName>
</protein>
<dbReference type="InterPro" id="IPR019874">
    <property type="entry name" value="RF_methyltr_PrmC"/>
</dbReference>
<evidence type="ECO:0000313" key="8">
    <source>
        <dbReference type="EMBL" id="MFC6591975.1"/>
    </source>
</evidence>
<dbReference type="NCBIfam" id="TIGR00536">
    <property type="entry name" value="hemK_fam"/>
    <property type="match status" value="1"/>
</dbReference>
<dbReference type="PANTHER" id="PTHR18895">
    <property type="entry name" value="HEMK METHYLTRANSFERASE"/>
    <property type="match status" value="1"/>
</dbReference>
<evidence type="ECO:0000256" key="5">
    <source>
        <dbReference type="ARBA" id="ARBA00048391"/>
    </source>
</evidence>
<dbReference type="Gene3D" id="3.40.50.150">
    <property type="entry name" value="Vaccinia Virus protein VP39"/>
    <property type="match status" value="1"/>
</dbReference>
<dbReference type="Gene3D" id="1.10.8.10">
    <property type="entry name" value="DNA helicase RuvA subunit, C-terminal domain"/>
    <property type="match status" value="1"/>
</dbReference>
<dbReference type="EC" id="2.1.1.297" evidence="1"/>
<dbReference type="InterPro" id="IPR050320">
    <property type="entry name" value="N5-glutamine_MTase"/>
</dbReference>
<keyword evidence="9" id="KW-1185">Reference proteome</keyword>
<sequence>MQPLTVQQALEQARAALASAGIVSAPAEARALVQHVLQSTPAGLLLRGPETLTTEQQQQFDRLLEARTARWPLQYLLGTEWGGLTLRCDARALVPRPETEWLLHLCTQRPAPARILDIGTGSGALALALQARWPSAQVTATDLSAEALSLAQENAVLSGISGVEWRLGDLLAGAVGPFDLVVSNPPYLPEADQAAAEPEVQHDPALALYSGPDGLTLARRLLASTLTHLARPGGTLWLELDPRNVLKLAAEARASGWQVAVHPDLTGRLRFLELQPATL</sequence>
<feature type="domain" description="Release factor glutamine methyltransferase N-terminal" evidence="7">
    <location>
        <begin position="8"/>
        <end position="78"/>
    </location>
</feature>
<evidence type="ECO:0000256" key="1">
    <source>
        <dbReference type="ARBA" id="ARBA00012771"/>
    </source>
</evidence>
<dbReference type="NCBIfam" id="TIGR03534">
    <property type="entry name" value="RF_mod_PrmC"/>
    <property type="match status" value="1"/>
</dbReference>
<feature type="domain" description="Methyltransferase small" evidence="6">
    <location>
        <begin position="102"/>
        <end position="191"/>
    </location>
</feature>
<evidence type="ECO:0000313" key="9">
    <source>
        <dbReference type="Proteomes" id="UP001596297"/>
    </source>
</evidence>
<dbReference type="CDD" id="cd02440">
    <property type="entry name" value="AdoMet_MTases"/>
    <property type="match status" value="1"/>
</dbReference>
<accession>A0ABW1YCF1</accession>
<keyword evidence="3 8" id="KW-0808">Transferase</keyword>
<dbReference type="Pfam" id="PF05175">
    <property type="entry name" value="MTS"/>
    <property type="match status" value="1"/>
</dbReference>
<dbReference type="InterPro" id="IPR004556">
    <property type="entry name" value="HemK-like"/>
</dbReference>
<dbReference type="GO" id="GO:0032259">
    <property type="term" value="P:methylation"/>
    <property type="evidence" value="ECO:0007669"/>
    <property type="project" value="UniProtKB-KW"/>
</dbReference>
<evidence type="ECO:0000259" key="6">
    <source>
        <dbReference type="Pfam" id="PF05175"/>
    </source>
</evidence>
<dbReference type="Proteomes" id="UP001596297">
    <property type="component" value="Unassembled WGS sequence"/>
</dbReference>
<keyword evidence="2 8" id="KW-0489">Methyltransferase</keyword>
<organism evidence="8 9">
    <name type="scientific">Deinococcus lacus</name>
    <dbReference type="NCBI Taxonomy" id="392561"/>
    <lineage>
        <taxon>Bacteria</taxon>
        <taxon>Thermotogati</taxon>
        <taxon>Deinococcota</taxon>
        <taxon>Deinococci</taxon>
        <taxon>Deinococcales</taxon>
        <taxon>Deinococcaceae</taxon>
        <taxon>Deinococcus</taxon>
    </lineage>
</organism>
<dbReference type="InterPro" id="IPR007848">
    <property type="entry name" value="Small_mtfrase_dom"/>
</dbReference>
<gene>
    <name evidence="8" type="primary">prmC</name>
    <name evidence="8" type="ORF">ACFP81_08135</name>
</gene>
<comment type="caution">
    <text evidence="8">The sequence shown here is derived from an EMBL/GenBank/DDBJ whole genome shotgun (WGS) entry which is preliminary data.</text>
</comment>
<evidence type="ECO:0000256" key="2">
    <source>
        <dbReference type="ARBA" id="ARBA00022603"/>
    </source>
</evidence>
<evidence type="ECO:0000256" key="3">
    <source>
        <dbReference type="ARBA" id="ARBA00022679"/>
    </source>
</evidence>
<evidence type="ECO:0000259" key="7">
    <source>
        <dbReference type="Pfam" id="PF17827"/>
    </source>
</evidence>
<dbReference type="InterPro" id="IPR002052">
    <property type="entry name" value="DNA_methylase_N6_adenine_CS"/>
</dbReference>
<dbReference type="PROSITE" id="PS00092">
    <property type="entry name" value="N6_MTASE"/>
    <property type="match status" value="1"/>
</dbReference>
<dbReference type="Pfam" id="PF17827">
    <property type="entry name" value="PrmC_N"/>
    <property type="match status" value="1"/>
</dbReference>
<dbReference type="InterPro" id="IPR040758">
    <property type="entry name" value="PrmC_N"/>
</dbReference>
<proteinExistence type="predicted"/>
<dbReference type="InterPro" id="IPR029063">
    <property type="entry name" value="SAM-dependent_MTases_sf"/>
</dbReference>
<dbReference type="EMBL" id="JBHSWD010000001">
    <property type="protein sequence ID" value="MFC6591975.1"/>
    <property type="molecule type" value="Genomic_DNA"/>
</dbReference>
<dbReference type="GO" id="GO:0102559">
    <property type="term" value="F:peptide chain release factor N(5)-glutamine methyltransferase activity"/>
    <property type="evidence" value="ECO:0007669"/>
    <property type="project" value="UniProtKB-EC"/>
</dbReference>
<evidence type="ECO:0000256" key="4">
    <source>
        <dbReference type="ARBA" id="ARBA00022691"/>
    </source>
</evidence>
<comment type="catalytic activity">
    <reaction evidence="5">
        <text>L-glutaminyl-[peptide chain release factor] + S-adenosyl-L-methionine = N(5)-methyl-L-glutaminyl-[peptide chain release factor] + S-adenosyl-L-homocysteine + H(+)</text>
        <dbReference type="Rhea" id="RHEA:42896"/>
        <dbReference type="Rhea" id="RHEA-COMP:10271"/>
        <dbReference type="Rhea" id="RHEA-COMP:10272"/>
        <dbReference type="ChEBI" id="CHEBI:15378"/>
        <dbReference type="ChEBI" id="CHEBI:30011"/>
        <dbReference type="ChEBI" id="CHEBI:57856"/>
        <dbReference type="ChEBI" id="CHEBI:59789"/>
        <dbReference type="ChEBI" id="CHEBI:61891"/>
        <dbReference type="EC" id="2.1.1.297"/>
    </reaction>
</comment>
<keyword evidence="4" id="KW-0949">S-adenosyl-L-methionine</keyword>
<dbReference type="PANTHER" id="PTHR18895:SF74">
    <property type="entry name" value="MTRF1L RELEASE FACTOR GLUTAMINE METHYLTRANSFERASE"/>
    <property type="match status" value="1"/>
</dbReference>
<dbReference type="SUPFAM" id="SSF53335">
    <property type="entry name" value="S-adenosyl-L-methionine-dependent methyltransferases"/>
    <property type="match status" value="1"/>
</dbReference>
<dbReference type="RefSeq" id="WP_380082990.1">
    <property type="nucleotide sequence ID" value="NZ_JBHSWD010000001.1"/>
</dbReference>
<reference evidence="9" key="1">
    <citation type="journal article" date="2019" name="Int. J. Syst. Evol. Microbiol.">
        <title>The Global Catalogue of Microorganisms (GCM) 10K type strain sequencing project: providing services to taxonomists for standard genome sequencing and annotation.</title>
        <authorList>
            <consortium name="The Broad Institute Genomics Platform"/>
            <consortium name="The Broad Institute Genome Sequencing Center for Infectious Disease"/>
            <person name="Wu L."/>
            <person name="Ma J."/>
        </authorList>
    </citation>
    <scope>NUCLEOTIDE SEQUENCE [LARGE SCALE GENOMIC DNA]</scope>
    <source>
        <strain evidence="9">CGMCC 1.15772</strain>
    </source>
</reference>
<name>A0ABW1YCF1_9DEIO</name>